<protein>
    <submittedName>
        <fullName evidence="2">Uncharacterized protein</fullName>
    </submittedName>
</protein>
<accession>A0ABX8REN8</accession>
<sequence length="88" mass="9377">MSEGTDADNGLTDLLRLDAAGGRAELAFVELAHSITTGRAAYPRRYGSNSSSPSTNRCARTPAQRNGRACGPSPRRVDFGRLSRSVPQ</sequence>
<organism evidence="2 3">
    <name type="scientific">Nocardia iowensis</name>
    <dbReference type="NCBI Taxonomy" id="204891"/>
    <lineage>
        <taxon>Bacteria</taxon>
        <taxon>Bacillati</taxon>
        <taxon>Actinomycetota</taxon>
        <taxon>Actinomycetes</taxon>
        <taxon>Mycobacteriales</taxon>
        <taxon>Nocardiaceae</taxon>
        <taxon>Nocardia</taxon>
    </lineage>
</organism>
<reference evidence="2 3" key="1">
    <citation type="submission" date="2021-07" db="EMBL/GenBank/DDBJ databases">
        <title>Whole Genome Sequence of Nocardia Iowensis.</title>
        <authorList>
            <person name="Lamm A."/>
            <person name="Collins-Fairclough A.M."/>
            <person name="Bunk B."/>
            <person name="Sproer C."/>
        </authorList>
    </citation>
    <scope>NUCLEOTIDE SEQUENCE [LARGE SCALE GENOMIC DNA]</scope>
    <source>
        <strain evidence="2 3">NRRL 5646</strain>
    </source>
</reference>
<keyword evidence="3" id="KW-1185">Reference proteome</keyword>
<gene>
    <name evidence="2" type="ORF">KV110_20775</name>
</gene>
<proteinExistence type="predicted"/>
<evidence type="ECO:0000313" key="3">
    <source>
        <dbReference type="Proteomes" id="UP000694257"/>
    </source>
</evidence>
<evidence type="ECO:0000256" key="1">
    <source>
        <dbReference type="SAM" id="MobiDB-lite"/>
    </source>
</evidence>
<dbReference type="RefSeq" id="WP_218468947.1">
    <property type="nucleotide sequence ID" value="NZ_BAABJN010000008.1"/>
</dbReference>
<dbReference type="EMBL" id="CP078145">
    <property type="protein sequence ID" value="QXN88063.1"/>
    <property type="molecule type" value="Genomic_DNA"/>
</dbReference>
<evidence type="ECO:0000313" key="2">
    <source>
        <dbReference type="EMBL" id="QXN88063.1"/>
    </source>
</evidence>
<dbReference type="Proteomes" id="UP000694257">
    <property type="component" value="Chromosome"/>
</dbReference>
<feature type="compositionally biased region" description="Polar residues" evidence="1">
    <location>
        <begin position="47"/>
        <end position="58"/>
    </location>
</feature>
<name>A0ABX8REN8_NOCIO</name>
<feature type="region of interest" description="Disordered" evidence="1">
    <location>
        <begin position="42"/>
        <end position="88"/>
    </location>
</feature>